<dbReference type="eggNOG" id="COG1028">
    <property type="taxonomic scope" value="Bacteria"/>
</dbReference>
<dbReference type="KEGG" id="dra:DR_2595"/>
<evidence type="ECO:0000256" key="4">
    <source>
        <dbReference type="SAM" id="MobiDB-lite"/>
    </source>
</evidence>
<sequence length="336" mass="36159">MARRRLPSMTHGNSSQSDRPRIISPLAPRADAAEVVRGVDLKGKTAVVTGGASGLGTETARALLLAGAHVILPVRDRAKGERVAAELRQSTGGTVELVDLDLGSLASVRRGAAEIRQLAPRIHILINNAGVMATPQSRTVDGFETQFGTNHLGHFLLTRELLPALMAAAPARVVALTSSGHRRSDIVWDDLNFERRPYDPWDAYGQSKTANALFAVGLTQRYADQGLTANAVHPGGIMTGLQKFVPLEDQRRMGWQDEHGTLNPVFKTPAEGASTSVWAATSPQLYGVGGLFLEDLQHSTPLDESAPNPLFGYKPYALDHESARRLWALSEALVGE</sequence>
<dbReference type="PANTHER" id="PTHR24320:SF272">
    <property type="entry name" value="NAD(P)-BINDING ROSSMANN-FOLD SUPERFAMILY PROTEIN"/>
    <property type="match status" value="1"/>
</dbReference>
<organism evidence="5 6">
    <name type="scientific">Deinococcus radiodurans (strain ATCC 13939 / DSM 20539 / JCM 16871 / CCUG 27074 / LMG 4051 / NBRC 15346 / NCIMB 9279 / VKM B-1422 / R1)</name>
    <dbReference type="NCBI Taxonomy" id="243230"/>
    <lineage>
        <taxon>Bacteria</taxon>
        <taxon>Thermotogati</taxon>
        <taxon>Deinococcota</taxon>
        <taxon>Deinococci</taxon>
        <taxon>Deinococcales</taxon>
        <taxon>Deinococcaceae</taxon>
        <taxon>Deinococcus</taxon>
    </lineage>
</organism>
<name>Q9RR99_DEIRA</name>
<dbReference type="EMBL" id="AE000513">
    <property type="protein sequence ID" value="AAF12130.1"/>
    <property type="molecule type" value="Genomic_DNA"/>
</dbReference>
<feature type="region of interest" description="Disordered" evidence="4">
    <location>
        <begin position="1"/>
        <end position="22"/>
    </location>
</feature>
<evidence type="ECO:0000313" key="6">
    <source>
        <dbReference type="Proteomes" id="UP000002524"/>
    </source>
</evidence>
<evidence type="ECO:0000256" key="3">
    <source>
        <dbReference type="ARBA" id="ARBA00071493"/>
    </source>
</evidence>
<evidence type="ECO:0000256" key="1">
    <source>
        <dbReference type="ARBA" id="ARBA00006484"/>
    </source>
</evidence>
<comment type="similarity">
    <text evidence="1">Belongs to the short-chain dehydrogenases/reductases (SDR) family.</text>
</comment>
<dbReference type="CDD" id="cd05327">
    <property type="entry name" value="retinol-DH_like_SDR_c_like"/>
    <property type="match status" value="1"/>
</dbReference>
<dbReference type="STRING" id="243230.DR_2595"/>
<dbReference type="Pfam" id="PF00106">
    <property type="entry name" value="adh_short"/>
    <property type="match status" value="1"/>
</dbReference>
<dbReference type="PaxDb" id="243230-DR_2595"/>
<dbReference type="Gene3D" id="3.40.50.720">
    <property type="entry name" value="NAD(P)-binding Rossmann-like Domain"/>
    <property type="match status" value="1"/>
</dbReference>
<keyword evidence="6" id="KW-1185">Reference proteome</keyword>
<accession>Q9RR99</accession>
<dbReference type="HOGENOM" id="CLU_010194_44_0_0"/>
<dbReference type="InParanoid" id="Q9RR99"/>
<dbReference type="EnsemblBacteria" id="AAF12130">
    <property type="protein sequence ID" value="AAF12130"/>
    <property type="gene ID" value="DR_2595"/>
</dbReference>
<dbReference type="NCBIfam" id="NF004845">
    <property type="entry name" value="PRK06196.1"/>
    <property type="match status" value="1"/>
</dbReference>
<dbReference type="PATRIC" id="fig|243230.17.peg.2840"/>
<evidence type="ECO:0000256" key="2">
    <source>
        <dbReference type="ARBA" id="ARBA00023002"/>
    </source>
</evidence>
<dbReference type="FunFam" id="3.40.50.720:FF:000594">
    <property type="entry name" value="Short-chain oxidoreductase"/>
    <property type="match status" value="1"/>
</dbReference>
<dbReference type="InterPro" id="IPR036291">
    <property type="entry name" value="NAD(P)-bd_dom_sf"/>
</dbReference>
<dbReference type="PRINTS" id="PR00081">
    <property type="entry name" value="GDHRDH"/>
</dbReference>
<proteinExistence type="inferred from homology"/>
<reference evidence="5 6" key="1">
    <citation type="journal article" date="1999" name="Science">
        <title>Genome sequence of the radioresistant bacterium Deinococcus radiodurans R1.</title>
        <authorList>
            <person name="White O."/>
            <person name="Eisen J.A."/>
            <person name="Heidelberg J.F."/>
            <person name="Hickey E.K."/>
            <person name="Peterson J.D."/>
            <person name="Dodson R.J."/>
            <person name="Haft D.H."/>
            <person name="Gwinn M.L."/>
            <person name="Nelson W.C."/>
            <person name="Richardson D.L."/>
            <person name="Moffat K.S."/>
            <person name="Qin H."/>
            <person name="Jiang L."/>
            <person name="Pamphile W."/>
            <person name="Crosby M."/>
            <person name="Shen M."/>
            <person name="Vamathevan J.J."/>
            <person name="Lam P."/>
            <person name="McDonald L."/>
            <person name="Utterback T."/>
            <person name="Zalewski C."/>
            <person name="Makarova K.S."/>
            <person name="Aravind L."/>
            <person name="Daly M.J."/>
            <person name="Minton K.W."/>
            <person name="Fleischmann R.D."/>
            <person name="Ketchum K.A."/>
            <person name="Nelson K.E."/>
            <person name="Salzberg S."/>
            <person name="Smith H.O."/>
            <person name="Venter J.C."/>
            <person name="Fraser C.M."/>
        </authorList>
    </citation>
    <scope>NUCLEOTIDE SEQUENCE [LARGE SCALE GENOMIC DNA]</scope>
    <source>
        <strain evidence="6">ATCC 13939 / DSM 20539 / JCM 16871 / LMG 4051 / NBRC 15346 / NCIMB 9279 / R1 / VKM B-1422</strain>
    </source>
</reference>
<dbReference type="AlphaFoldDB" id="Q9RR99"/>
<dbReference type="InterPro" id="IPR002347">
    <property type="entry name" value="SDR_fam"/>
</dbReference>
<keyword evidence="2" id="KW-0560">Oxidoreductase</keyword>
<dbReference type="PANTHER" id="PTHR24320">
    <property type="entry name" value="RETINOL DEHYDROGENASE"/>
    <property type="match status" value="1"/>
</dbReference>
<dbReference type="PIR" id="H75255">
    <property type="entry name" value="H75255"/>
</dbReference>
<gene>
    <name evidence="5" type="ordered locus">DR_2595</name>
</gene>
<dbReference type="SUPFAM" id="SSF51735">
    <property type="entry name" value="NAD(P)-binding Rossmann-fold domains"/>
    <property type="match status" value="1"/>
</dbReference>
<dbReference type="GO" id="GO:0000253">
    <property type="term" value="F:3-beta-hydroxysteroid 3-dehydrogenase (NADP+) activity"/>
    <property type="evidence" value="ECO:0000318"/>
    <property type="project" value="GO_Central"/>
</dbReference>
<evidence type="ECO:0000313" key="5">
    <source>
        <dbReference type="EMBL" id="AAF12130.1"/>
    </source>
</evidence>
<protein>
    <recommendedName>
        <fullName evidence="3">Probable oxidoreductase</fullName>
    </recommendedName>
</protein>
<dbReference type="Proteomes" id="UP000002524">
    <property type="component" value="Chromosome 1"/>
</dbReference>
<dbReference type="OrthoDB" id="9809821at2"/>